<protein>
    <submittedName>
        <fullName evidence="1">Uncharacterized protein</fullName>
    </submittedName>
</protein>
<evidence type="ECO:0000313" key="1">
    <source>
        <dbReference type="EMBL" id="CAD7226929.1"/>
    </source>
</evidence>
<gene>
    <name evidence="1" type="ORF">CTOB1V02_LOCUS4840</name>
</gene>
<dbReference type="Gene3D" id="1.10.472.10">
    <property type="entry name" value="Cyclin-like"/>
    <property type="match status" value="1"/>
</dbReference>
<feature type="non-terminal residue" evidence="1">
    <location>
        <position position="1"/>
    </location>
</feature>
<reference evidence="1" key="1">
    <citation type="submission" date="2020-11" db="EMBL/GenBank/DDBJ databases">
        <authorList>
            <person name="Tran Van P."/>
        </authorList>
    </citation>
    <scope>NUCLEOTIDE SEQUENCE</scope>
</reference>
<proteinExistence type="predicted"/>
<dbReference type="EMBL" id="OB660980">
    <property type="protein sequence ID" value="CAD7226929.1"/>
    <property type="molecule type" value="Genomic_DNA"/>
</dbReference>
<organism evidence="1">
    <name type="scientific">Cyprideis torosa</name>
    <dbReference type="NCBI Taxonomy" id="163714"/>
    <lineage>
        <taxon>Eukaryota</taxon>
        <taxon>Metazoa</taxon>
        <taxon>Ecdysozoa</taxon>
        <taxon>Arthropoda</taxon>
        <taxon>Crustacea</taxon>
        <taxon>Oligostraca</taxon>
        <taxon>Ostracoda</taxon>
        <taxon>Podocopa</taxon>
        <taxon>Podocopida</taxon>
        <taxon>Cytherocopina</taxon>
        <taxon>Cytheroidea</taxon>
        <taxon>Cytherideidae</taxon>
        <taxon>Cyprideis</taxon>
    </lineage>
</organism>
<name>A0A7R8ZJH4_9CRUS</name>
<accession>A0A7R8ZJH4</accession>
<sequence>MLKELESRPGSSASARGTTGAIDMEHATKMTVTQMSSVNRNNLCCCDVTRPQGSGLALGSDNLYCVIFQEVLAEKVNKIVGQNDAGKISIRCGSAQSETKMNIVEDRVHRNFRCLSDGRGNHIGHGVAYECFMALNDYTFAMCPPSMISAAALGAAVRGLCGDSPSSVLPTVYAQDVRRIQHRLQEIVAIEL</sequence>
<dbReference type="AlphaFoldDB" id="A0A7R8ZJH4"/>